<keyword evidence="2" id="KW-1185">Reference proteome</keyword>
<evidence type="ECO:0000313" key="2">
    <source>
        <dbReference type="Proteomes" id="UP001303760"/>
    </source>
</evidence>
<protein>
    <submittedName>
        <fullName evidence="1">Uncharacterized protein</fullName>
    </submittedName>
</protein>
<comment type="caution">
    <text evidence="1">The sequence shown here is derived from an EMBL/GenBank/DDBJ whole genome shotgun (WGS) entry which is preliminary data.</text>
</comment>
<dbReference type="EMBL" id="MU860354">
    <property type="protein sequence ID" value="KAK4234566.1"/>
    <property type="molecule type" value="Genomic_DNA"/>
</dbReference>
<dbReference type="AlphaFoldDB" id="A0AAN7C3Z4"/>
<organism evidence="1 2">
    <name type="scientific">Achaetomium macrosporum</name>
    <dbReference type="NCBI Taxonomy" id="79813"/>
    <lineage>
        <taxon>Eukaryota</taxon>
        <taxon>Fungi</taxon>
        <taxon>Dikarya</taxon>
        <taxon>Ascomycota</taxon>
        <taxon>Pezizomycotina</taxon>
        <taxon>Sordariomycetes</taxon>
        <taxon>Sordariomycetidae</taxon>
        <taxon>Sordariales</taxon>
        <taxon>Chaetomiaceae</taxon>
        <taxon>Achaetomium</taxon>
    </lineage>
</organism>
<proteinExistence type="predicted"/>
<name>A0AAN7C3Z4_9PEZI</name>
<reference evidence="1" key="1">
    <citation type="journal article" date="2023" name="Mol. Phylogenet. Evol.">
        <title>Genome-scale phylogeny and comparative genomics of the fungal order Sordariales.</title>
        <authorList>
            <person name="Hensen N."/>
            <person name="Bonometti L."/>
            <person name="Westerberg I."/>
            <person name="Brannstrom I.O."/>
            <person name="Guillou S."/>
            <person name="Cros-Aarteil S."/>
            <person name="Calhoun S."/>
            <person name="Haridas S."/>
            <person name="Kuo A."/>
            <person name="Mondo S."/>
            <person name="Pangilinan J."/>
            <person name="Riley R."/>
            <person name="LaButti K."/>
            <person name="Andreopoulos B."/>
            <person name="Lipzen A."/>
            <person name="Chen C."/>
            <person name="Yan M."/>
            <person name="Daum C."/>
            <person name="Ng V."/>
            <person name="Clum A."/>
            <person name="Steindorff A."/>
            <person name="Ohm R.A."/>
            <person name="Martin F."/>
            <person name="Silar P."/>
            <person name="Natvig D.O."/>
            <person name="Lalanne C."/>
            <person name="Gautier V."/>
            <person name="Ament-Velasquez S.L."/>
            <person name="Kruys A."/>
            <person name="Hutchinson M.I."/>
            <person name="Powell A.J."/>
            <person name="Barry K."/>
            <person name="Miller A.N."/>
            <person name="Grigoriev I.V."/>
            <person name="Debuchy R."/>
            <person name="Gladieux P."/>
            <person name="Hiltunen Thoren M."/>
            <person name="Johannesson H."/>
        </authorList>
    </citation>
    <scope>NUCLEOTIDE SEQUENCE</scope>
    <source>
        <strain evidence="1">CBS 532.94</strain>
    </source>
</reference>
<dbReference type="Proteomes" id="UP001303760">
    <property type="component" value="Unassembled WGS sequence"/>
</dbReference>
<sequence>MAPSSMSSSSSTVLSDRSTVVAPARDSYLSIRDIGVFHDFHPSAEDPSGAGVTTDCNGIPVFTDVISFCDYLTNLAASYGDDAVKGTTIDAICDELRRRFKIPYSKALAYINEAEFTYDDLINGKHITAFMRLIMRNAKALDMSRRLQLVFAYEALDHRIQRHLESPTETTEVHTFFSAK</sequence>
<accession>A0AAN7C3Z4</accession>
<gene>
    <name evidence="1" type="ORF">C8A03DRAFT_37666</name>
</gene>
<evidence type="ECO:0000313" key="1">
    <source>
        <dbReference type="EMBL" id="KAK4234566.1"/>
    </source>
</evidence>
<reference evidence="1" key="2">
    <citation type="submission" date="2023-05" db="EMBL/GenBank/DDBJ databases">
        <authorList>
            <consortium name="Lawrence Berkeley National Laboratory"/>
            <person name="Steindorff A."/>
            <person name="Hensen N."/>
            <person name="Bonometti L."/>
            <person name="Westerberg I."/>
            <person name="Brannstrom I.O."/>
            <person name="Guillou S."/>
            <person name="Cros-Aarteil S."/>
            <person name="Calhoun S."/>
            <person name="Haridas S."/>
            <person name="Kuo A."/>
            <person name="Mondo S."/>
            <person name="Pangilinan J."/>
            <person name="Riley R."/>
            <person name="Labutti K."/>
            <person name="Andreopoulos B."/>
            <person name="Lipzen A."/>
            <person name="Chen C."/>
            <person name="Yanf M."/>
            <person name="Daum C."/>
            <person name="Ng V."/>
            <person name="Clum A."/>
            <person name="Ohm R."/>
            <person name="Martin F."/>
            <person name="Silar P."/>
            <person name="Natvig D."/>
            <person name="Lalanne C."/>
            <person name="Gautier V."/>
            <person name="Ament-Velasquez S.L."/>
            <person name="Kruys A."/>
            <person name="Hutchinson M.I."/>
            <person name="Powell A.J."/>
            <person name="Barry K."/>
            <person name="Miller A.N."/>
            <person name="Grigoriev I.V."/>
            <person name="Debuchy R."/>
            <person name="Gladieux P."/>
            <person name="Thoren M.H."/>
            <person name="Johannesson H."/>
        </authorList>
    </citation>
    <scope>NUCLEOTIDE SEQUENCE</scope>
    <source>
        <strain evidence="1">CBS 532.94</strain>
    </source>
</reference>